<gene>
    <name evidence="1" type="ORF">AVCANL283_00830</name>
</gene>
<evidence type="ECO:0000313" key="1">
    <source>
        <dbReference type="EMBL" id="MBZ7986658.1"/>
    </source>
</evidence>
<organism evidence="1 2">
    <name type="scientific">Campylobacter canadensis</name>
    <dbReference type="NCBI Taxonomy" id="449520"/>
    <lineage>
        <taxon>Bacteria</taxon>
        <taxon>Pseudomonadati</taxon>
        <taxon>Campylobacterota</taxon>
        <taxon>Epsilonproteobacteria</taxon>
        <taxon>Campylobacterales</taxon>
        <taxon>Campylobacteraceae</taxon>
        <taxon>Campylobacter</taxon>
    </lineage>
</organism>
<dbReference type="Pfam" id="PF01475">
    <property type="entry name" value="FUR"/>
    <property type="match status" value="1"/>
</dbReference>
<accession>A0ABS7WPG0</accession>
<dbReference type="SUPFAM" id="SSF46785">
    <property type="entry name" value="Winged helix' DNA-binding domain"/>
    <property type="match status" value="1"/>
</dbReference>
<evidence type="ECO:0000313" key="2">
    <source>
        <dbReference type="Proteomes" id="UP000786183"/>
    </source>
</evidence>
<protein>
    <submittedName>
        <fullName evidence="1">Transcriptional repressor</fullName>
    </submittedName>
</protein>
<dbReference type="EMBL" id="JACGBB010000001">
    <property type="protein sequence ID" value="MBZ7986658.1"/>
    <property type="molecule type" value="Genomic_DNA"/>
</dbReference>
<dbReference type="InterPro" id="IPR002481">
    <property type="entry name" value="FUR"/>
</dbReference>
<dbReference type="RefSeq" id="WP_172232540.1">
    <property type="nucleotide sequence ID" value="NZ_CP035946.1"/>
</dbReference>
<reference evidence="1 2" key="1">
    <citation type="submission" date="2020-07" db="EMBL/GenBank/DDBJ databases">
        <title>Transfer of Campylobacter canadensis to the novel genus Avispirillum gen. nov., that also includes two novel species recovered from migratory waterfowl: Avispirillum anseris sp. nov. and Avispirillum brantae sp. nov.</title>
        <authorList>
            <person name="Miller W.G."/>
            <person name="Chapman M.H."/>
            <person name="Yee E."/>
            <person name="Inglis G.D."/>
        </authorList>
    </citation>
    <scope>NUCLEOTIDE SEQUENCE [LARGE SCALE GENOMIC DNA]</scope>
    <source>
        <strain evidence="1 2">L283</strain>
    </source>
</reference>
<proteinExistence type="predicted"/>
<comment type="caution">
    <text evidence="1">The sequence shown here is derived from an EMBL/GenBank/DDBJ whole genome shotgun (WGS) entry which is preliminary data.</text>
</comment>
<dbReference type="InterPro" id="IPR036390">
    <property type="entry name" value="WH_DNA-bd_sf"/>
</dbReference>
<dbReference type="Gene3D" id="1.10.10.10">
    <property type="entry name" value="Winged helix-like DNA-binding domain superfamily/Winged helix DNA-binding domain"/>
    <property type="match status" value="1"/>
</dbReference>
<sequence>MNAVKLLQKYKINVTDLRLLIIDEFIKSKDALCYDDFASKMNKTTFYRNIELFESNNLLLKIEINGKGYYKLNTGSNALFVCDICHHTKGIDLPKIDNLHINSVLIKGVCDECEEEE</sequence>
<keyword evidence="2" id="KW-1185">Reference proteome</keyword>
<dbReference type="Proteomes" id="UP000786183">
    <property type="component" value="Unassembled WGS sequence"/>
</dbReference>
<name>A0ABS7WPG0_9BACT</name>
<dbReference type="InterPro" id="IPR036388">
    <property type="entry name" value="WH-like_DNA-bd_sf"/>
</dbReference>